<dbReference type="EMBL" id="BART01001650">
    <property type="protein sequence ID" value="GAG72025.1"/>
    <property type="molecule type" value="Genomic_DNA"/>
</dbReference>
<evidence type="ECO:0000313" key="1">
    <source>
        <dbReference type="EMBL" id="GAG72025.1"/>
    </source>
</evidence>
<comment type="caution">
    <text evidence="1">The sequence shown here is derived from an EMBL/GenBank/DDBJ whole genome shotgun (WGS) entry which is preliminary data.</text>
</comment>
<name>X0ZQR6_9ZZZZ</name>
<organism evidence="1">
    <name type="scientific">marine sediment metagenome</name>
    <dbReference type="NCBI Taxonomy" id="412755"/>
    <lineage>
        <taxon>unclassified sequences</taxon>
        <taxon>metagenomes</taxon>
        <taxon>ecological metagenomes</taxon>
    </lineage>
</organism>
<reference evidence="1" key="1">
    <citation type="journal article" date="2014" name="Front. Microbiol.">
        <title>High frequency of phylogenetically diverse reductive dehalogenase-homologous genes in deep subseafloor sedimentary metagenomes.</title>
        <authorList>
            <person name="Kawai M."/>
            <person name="Futagami T."/>
            <person name="Toyoda A."/>
            <person name="Takaki Y."/>
            <person name="Nishi S."/>
            <person name="Hori S."/>
            <person name="Arai W."/>
            <person name="Tsubouchi T."/>
            <person name="Morono Y."/>
            <person name="Uchiyama I."/>
            <person name="Ito T."/>
            <person name="Fujiyama A."/>
            <person name="Inagaki F."/>
            <person name="Takami H."/>
        </authorList>
    </citation>
    <scope>NUCLEOTIDE SEQUENCE</scope>
    <source>
        <strain evidence="1">Expedition CK06-06</strain>
    </source>
</reference>
<feature type="non-terminal residue" evidence="1">
    <location>
        <position position="1"/>
    </location>
</feature>
<dbReference type="AlphaFoldDB" id="X0ZQR6"/>
<gene>
    <name evidence="1" type="ORF">S01H4_05622</name>
</gene>
<accession>X0ZQR6</accession>
<proteinExistence type="predicted"/>
<sequence>TNAIWDYGFVDLLKKKTKERLVYNKMREMVKNRPKKDK</sequence>
<protein>
    <submittedName>
        <fullName evidence="1">Uncharacterized protein</fullName>
    </submittedName>
</protein>